<evidence type="ECO:0000313" key="2">
    <source>
        <dbReference type="EMBL" id="MCX2983302.1"/>
    </source>
</evidence>
<feature type="transmembrane region" description="Helical" evidence="1">
    <location>
        <begin position="170"/>
        <end position="189"/>
    </location>
</feature>
<keyword evidence="1" id="KW-0472">Membrane</keyword>
<gene>
    <name evidence="2" type="ORF">EYC98_20770</name>
</gene>
<feature type="transmembrane region" description="Helical" evidence="1">
    <location>
        <begin position="257"/>
        <end position="277"/>
    </location>
</feature>
<name>A0ABT3TLU7_9GAMM</name>
<keyword evidence="1" id="KW-1133">Transmembrane helix</keyword>
<protein>
    <recommendedName>
        <fullName evidence="4">YfhO family protein</fullName>
    </recommendedName>
</protein>
<dbReference type="Proteomes" id="UP001143362">
    <property type="component" value="Unassembled WGS sequence"/>
</dbReference>
<keyword evidence="1" id="KW-0812">Transmembrane</keyword>
<feature type="transmembrane region" description="Helical" evidence="1">
    <location>
        <begin position="235"/>
        <end position="252"/>
    </location>
</feature>
<feature type="transmembrane region" description="Helical" evidence="1">
    <location>
        <begin position="6"/>
        <end position="25"/>
    </location>
</feature>
<feature type="transmembrane region" description="Helical" evidence="1">
    <location>
        <begin position="553"/>
        <end position="571"/>
    </location>
</feature>
<evidence type="ECO:0000313" key="3">
    <source>
        <dbReference type="Proteomes" id="UP001143362"/>
    </source>
</evidence>
<sequence>MLVFSGYPQFFHGVVLYMLFSLVSFPWESRIRYSRYAAFKRYLRSGAWAIAVCAGISAIQWLPLLELTEHSHRKDGITVLIEIAAEYYIRGLMYSVDLAESAWFFPITSSLLVCVLASAVGFSAKNNLRIIGHLVAVFILVNLALAQQSPLYTFARSYELIPGLSNFRAMFPYFYVAIFGLCIFAAKSLDWLSTTKLLHSTDARGGIMKLSLVLLFFVAWVCIICRYHIPEVSSFHYVTLGVAIAAVLAANLTRSQFIIPAAAVAVLIVEAAVLRVAPFQFVDNSILTTRPEAVALIEADPDAADYKHYHISQGGLAFVNPTKRDIESLARDELNHIIAATNLLWGIPSFTGAFALQSKRQVMLVEHVDAEIRGDAGQVAGLRLIDLLAIKYISMRQPTSSEAFETRISTREPRTLLFMENTAALPRFQTYRDVTVVGDSENALATLKRQKQKALVLETSDLIPAAHLKISAQYSDQPRIKLTHDSPTSYKLATEADGPFWLFLADANYPGWRATVSGEAVQVYTAQILGKAVYIPAGSNEVEIYFESKSLKIGFLLAGLTLIGILLTFAINRFRTLRKG</sequence>
<organism evidence="2 3">
    <name type="scientific">Candidatus Litorirhabdus singularis</name>
    <dbReference type="NCBI Taxonomy" id="2518993"/>
    <lineage>
        <taxon>Bacteria</taxon>
        <taxon>Pseudomonadati</taxon>
        <taxon>Pseudomonadota</taxon>
        <taxon>Gammaproteobacteria</taxon>
        <taxon>Cellvibrionales</taxon>
        <taxon>Halieaceae</taxon>
        <taxon>Candidatus Litorirhabdus</taxon>
    </lineage>
</organism>
<proteinExistence type="predicted"/>
<dbReference type="EMBL" id="SHNN01000006">
    <property type="protein sequence ID" value="MCX2983302.1"/>
    <property type="molecule type" value="Genomic_DNA"/>
</dbReference>
<accession>A0ABT3TLU7</accession>
<evidence type="ECO:0000256" key="1">
    <source>
        <dbReference type="SAM" id="Phobius"/>
    </source>
</evidence>
<keyword evidence="3" id="KW-1185">Reference proteome</keyword>
<evidence type="ECO:0008006" key="4">
    <source>
        <dbReference type="Google" id="ProtNLM"/>
    </source>
</evidence>
<feature type="transmembrane region" description="Helical" evidence="1">
    <location>
        <begin position="103"/>
        <end position="123"/>
    </location>
</feature>
<reference evidence="2" key="1">
    <citation type="submission" date="2019-02" db="EMBL/GenBank/DDBJ databases">
        <authorList>
            <person name="Li S.-H."/>
        </authorList>
    </citation>
    <scope>NUCLEOTIDE SEQUENCE</scope>
    <source>
        <strain evidence="2">IMCC14734</strain>
    </source>
</reference>
<comment type="caution">
    <text evidence="2">The sequence shown here is derived from an EMBL/GenBank/DDBJ whole genome shotgun (WGS) entry which is preliminary data.</text>
</comment>
<feature type="transmembrane region" description="Helical" evidence="1">
    <location>
        <begin position="130"/>
        <end position="150"/>
    </location>
</feature>
<dbReference type="RefSeq" id="WP_279247336.1">
    <property type="nucleotide sequence ID" value="NZ_SHNN01000006.1"/>
</dbReference>
<feature type="transmembrane region" description="Helical" evidence="1">
    <location>
        <begin position="210"/>
        <end position="229"/>
    </location>
</feature>
<feature type="transmembrane region" description="Helical" evidence="1">
    <location>
        <begin position="46"/>
        <end position="64"/>
    </location>
</feature>